<evidence type="ECO:0000259" key="1">
    <source>
        <dbReference type="Pfam" id="PF20078"/>
    </source>
</evidence>
<proteinExistence type="predicted"/>
<dbReference type="STRING" id="1227549.SAMN05444007_11111"/>
<dbReference type="OrthoDB" id="7838347at2"/>
<dbReference type="Proteomes" id="UP000199379">
    <property type="component" value="Unassembled WGS sequence"/>
</dbReference>
<organism evidence="2 3">
    <name type="scientific">Cribrihabitans marinus</name>
    <dbReference type="NCBI Taxonomy" id="1227549"/>
    <lineage>
        <taxon>Bacteria</taxon>
        <taxon>Pseudomonadati</taxon>
        <taxon>Pseudomonadota</taxon>
        <taxon>Alphaproteobacteria</taxon>
        <taxon>Rhodobacterales</taxon>
        <taxon>Paracoccaceae</taxon>
        <taxon>Cribrihabitans</taxon>
    </lineage>
</organism>
<evidence type="ECO:0000313" key="3">
    <source>
        <dbReference type="Proteomes" id="UP000199379"/>
    </source>
</evidence>
<name>A0A1H7DDM5_9RHOB</name>
<sequence>MSFQLHGAGAPVDPTCRYGASRLRFRGPKRRLRDPYVACLGGAETFGRFVADPYPQLLEQRLGMACVNFGSVQCGLDAMLGDPDLLGLARAAERCILQLPCAQNLSNRFYRVHPRRNDRFLTASENLVALYPEVDFTEFHFTRHLMLRLFQHSPDRFAAVMAELQRAWVARMRRLLSAVDRPTVLLWLRQEPPSDAVAPLGAAPLLVDRDMVAALAGGSAATVELAVRGAVDSDELDDMIFGALQEPAAAQMLGPATHRSIAGQLLGVLRDLE</sequence>
<accession>A0A1H7DDM5</accession>
<dbReference type="RefSeq" id="WP_092369803.1">
    <property type="nucleotide sequence ID" value="NZ_BMGV01000011.1"/>
</dbReference>
<evidence type="ECO:0000313" key="2">
    <source>
        <dbReference type="EMBL" id="SEJ99901.1"/>
    </source>
</evidence>
<feature type="domain" description="DUF6473" evidence="1">
    <location>
        <begin position="1"/>
        <end position="272"/>
    </location>
</feature>
<dbReference type="InterPro" id="IPR045524">
    <property type="entry name" value="DUF6473"/>
</dbReference>
<dbReference type="Pfam" id="PF20078">
    <property type="entry name" value="DUF6473"/>
    <property type="match status" value="1"/>
</dbReference>
<dbReference type="AlphaFoldDB" id="A0A1H7DDM5"/>
<reference evidence="2 3" key="1">
    <citation type="submission" date="2016-10" db="EMBL/GenBank/DDBJ databases">
        <authorList>
            <person name="de Groot N.N."/>
        </authorList>
    </citation>
    <scope>NUCLEOTIDE SEQUENCE [LARGE SCALE GENOMIC DNA]</scope>
    <source>
        <strain evidence="2 3">DSM 29340</strain>
    </source>
</reference>
<keyword evidence="3" id="KW-1185">Reference proteome</keyword>
<protein>
    <recommendedName>
        <fullName evidence="1">DUF6473 domain-containing protein</fullName>
    </recommendedName>
</protein>
<gene>
    <name evidence="2" type="ORF">SAMN05444007_11111</name>
</gene>
<dbReference type="EMBL" id="FNYD01000011">
    <property type="protein sequence ID" value="SEJ99901.1"/>
    <property type="molecule type" value="Genomic_DNA"/>
</dbReference>